<dbReference type="InterPro" id="IPR055170">
    <property type="entry name" value="GFO_IDH_MocA-like_dom"/>
</dbReference>
<feature type="domain" description="GFO/IDH/MocA-like oxidoreductase" evidence="4">
    <location>
        <begin position="130"/>
        <end position="241"/>
    </location>
</feature>
<dbReference type="Gene3D" id="3.30.360.10">
    <property type="entry name" value="Dihydrodipicolinate Reductase, domain 2"/>
    <property type="match status" value="1"/>
</dbReference>
<proteinExistence type="inferred from homology"/>
<dbReference type="InterPro" id="IPR000683">
    <property type="entry name" value="Gfo/Idh/MocA-like_OxRdtase_N"/>
</dbReference>
<protein>
    <submittedName>
        <fullName evidence="5">Oxidoreductase</fullName>
    </submittedName>
</protein>
<feature type="domain" description="Gfo/Idh/MocA-like oxidoreductase N-terminal" evidence="3">
    <location>
        <begin position="4"/>
        <end position="118"/>
    </location>
</feature>
<dbReference type="InterPro" id="IPR036291">
    <property type="entry name" value="NAD(P)-bd_dom_sf"/>
</dbReference>
<dbReference type="PANTHER" id="PTHR22604:SF105">
    <property type="entry name" value="TRANS-1,2-DIHYDROBENZENE-1,2-DIOL DEHYDROGENASE"/>
    <property type="match status" value="1"/>
</dbReference>
<dbReference type="Proteomes" id="UP000030008">
    <property type="component" value="Unassembled WGS sequence"/>
</dbReference>
<evidence type="ECO:0000256" key="2">
    <source>
        <dbReference type="ARBA" id="ARBA00023002"/>
    </source>
</evidence>
<accession>A0A099I6M1</accession>
<dbReference type="Pfam" id="PF01408">
    <property type="entry name" value="GFO_IDH_MocA"/>
    <property type="match status" value="1"/>
</dbReference>
<dbReference type="PANTHER" id="PTHR22604">
    <property type="entry name" value="OXIDOREDUCTASES"/>
    <property type="match status" value="1"/>
</dbReference>
<comment type="caution">
    <text evidence="5">The sequence shown here is derived from an EMBL/GenBank/DDBJ whole genome shotgun (WGS) entry which is preliminary data.</text>
</comment>
<evidence type="ECO:0000259" key="4">
    <source>
        <dbReference type="Pfam" id="PF22725"/>
    </source>
</evidence>
<dbReference type="EMBL" id="JQIF01000063">
    <property type="protein sequence ID" value="KGJ52523.1"/>
    <property type="molecule type" value="Genomic_DNA"/>
</dbReference>
<dbReference type="InterPro" id="IPR050984">
    <property type="entry name" value="Gfo/Idh/MocA_domain"/>
</dbReference>
<evidence type="ECO:0000259" key="3">
    <source>
        <dbReference type="Pfam" id="PF01408"/>
    </source>
</evidence>
<gene>
    <name evidence="5" type="ORF">CIAN88_14130</name>
</gene>
<dbReference type="RefSeq" id="WP_044906063.1">
    <property type="nucleotide sequence ID" value="NZ_JQIF01000063.1"/>
</dbReference>
<dbReference type="Pfam" id="PF22725">
    <property type="entry name" value="GFO_IDH_MocA_C3"/>
    <property type="match status" value="1"/>
</dbReference>
<dbReference type="AlphaFoldDB" id="A0A099I6M1"/>
<organism evidence="5 6">
    <name type="scientific">Clostridium innocuum</name>
    <dbReference type="NCBI Taxonomy" id="1522"/>
    <lineage>
        <taxon>Bacteria</taxon>
        <taxon>Bacillati</taxon>
        <taxon>Bacillota</taxon>
        <taxon>Clostridia</taxon>
        <taxon>Eubacteriales</taxon>
        <taxon>Clostridiaceae</taxon>
        <taxon>Clostridium</taxon>
    </lineage>
</organism>
<dbReference type="GO" id="GO:0016491">
    <property type="term" value="F:oxidoreductase activity"/>
    <property type="evidence" value="ECO:0007669"/>
    <property type="project" value="UniProtKB-KW"/>
</dbReference>
<keyword evidence="2" id="KW-0560">Oxidoreductase</keyword>
<evidence type="ECO:0000313" key="6">
    <source>
        <dbReference type="Proteomes" id="UP000030008"/>
    </source>
</evidence>
<dbReference type="SUPFAM" id="SSF51735">
    <property type="entry name" value="NAD(P)-binding Rossmann-fold domains"/>
    <property type="match status" value="1"/>
</dbReference>
<name>A0A099I6M1_CLOIN</name>
<comment type="similarity">
    <text evidence="1">Belongs to the Gfo/Idh/MocA family.</text>
</comment>
<evidence type="ECO:0000313" key="5">
    <source>
        <dbReference type="EMBL" id="KGJ52523.1"/>
    </source>
</evidence>
<dbReference type="GO" id="GO:0000166">
    <property type="term" value="F:nucleotide binding"/>
    <property type="evidence" value="ECO:0007669"/>
    <property type="project" value="InterPro"/>
</dbReference>
<dbReference type="Gene3D" id="3.40.50.720">
    <property type="entry name" value="NAD(P)-binding Rossmann-like Domain"/>
    <property type="match status" value="1"/>
</dbReference>
<sequence length="329" mass="37259">MVLHYGIIAVAAITDRFLHAVVEAGDTIEAIASRSLAKAQEKAEEYGVHKAYGAYEQVYTDPDVDIVYIAVNNANHGKEIKAALHHGKHVVCEKPIALSCEEARELFAFARQKQLFLMEAQKSLFLPVTQDIRDILQRQTLGKLRQVVMSASFSNPAAAWMHDALQGGVVYGSASYTIEYLHYLLQPHTIHASAMGTQEAQGAIDRVSMNFLFDDVLVNSRISMKEETPQQALFYFDKGDIRIPNYWKAREYFIMLHGVEQRKKHPCVYEMKYEAAHIHACLENGLLESPIMDAKRSTVCCFLVDEIMRQLSSREALYCIDEEESCYDL</sequence>
<evidence type="ECO:0000256" key="1">
    <source>
        <dbReference type="ARBA" id="ARBA00010928"/>
    </source>
</evidence>
<dbReference type="SUPFAM" id="SSF55347">
    <property type="entry name" value="Glyceraldehyde-3-phosphate dehydrogenase-like, C-terminal domain"/>
    <property type="match status" value="1"/>
</dbReference>
<reference evidence="5 6" key="1">
    <citation type="submission" date="2014-08" db="EMBL/GenBank/DDBJ databases">
        <title>Clostridium innocuum, an unnegligible vancomycin-resistant pathogen causing extra-intestinal infections.</title>
        <authorList>
            <person name="Feng Y."/>
            <person name="Chiu C.-H."/>
        </authorList>
    </citation>
    <scope>NUCLEOTIDE SEQUENCE [LARGE SCALE GENOMIC DNA]</scope>
    <source>
        <strain evidence="5 6">AN88</strain>
    </source>
</reference>